<comment type="caution">
    <text evidence="1">The sequence shown here is derived from an EMBL/GenBank/DDBJ whole genome shotgun (WGS) entry which is preliminary data.</text>
</comment>
<name>A0A812XPV9_SYMPI</name>
<proteinExistence type="predicted"/>
<evidence type="ECO:0000313" key="2">
    <source>
        <dbReference type="Proteomes" id="UP000649617"/>
    </source>
</evidence>
<protein>
    <submittedName>
        <fullName evidence="1">Uncharacterized protein</fullName>
    </submittedName>
</protein>
<dbReference type="Proteomes" id="UP000649617">
    <property type="component" value="Unassembled WGS sequence"/>
</dbReference>
<accession>A0A812XPV9</accession>
<gene>
    <name evidence="1" type="ORF">SPIL2461_LOCUS21604</name>
</gene>
<keyword evidence="2" id="KW-1185">Reference proteome</keyword>
<dbReference type="EMBL" id="CAJNIZ010046404">
    <property type="protein sequence ID" value="CAE7747685.1"/>
    <property type="molecule type" value="Genomic_DNA"/>
</dbReference>
<dbReference type="OrthoDB" id="405995at2759"/>
<evidence type="ECO:0000313" key="1">
    <source>
        <dbReference type="EMBL" id="CAE7747685.1"/>
    </source>
</evidence>
<dbReference type="AlphaFoldDB" id="A0A812XPV9"/>
<sequence length="243" mass="27754">MVFMQGSDWQREGTRISLELQTRGWPPCALQYYHKLVCISLTFRAPCKFEFFFFTKDSKSRTISNDHIHYPLQAWGGQMPLDVVYPFTMCRLGAAWRLVKCPAKPLELLHHWNTEEGTGAGEYVRNGRAAMEYSPGTERLPEDDWCLALPVMTQDRDTGDTRNQRLLAEGLNSEDLRLLGGYARSLHRGGYASFAAHLQDAPCQRRQNRILQGDQFVGLSDGRVGVSLQHLHPLEMLETQNRP</sequence>
<reference evidence="1" key="1">
    <citation type="submission" date="2021-02" db="EMBL/GenBank/DDBJ databases">
        <authorList>
            <person name="Dougan E. K."/>
            <person name="Rhodes N."/>
            <person name="Thang M."/>
            <person name="Chan C."/>
        </authorList>
    </citation>
    <scope>NUCLEOTIDE SEQUENCE</scope>
</reference>
<organism evidence="1 2">
    <name type="scientific">Symbiodinium pilosum</name>
    <name type="common">Dinoflagellate</name>
    <dbReference type="NCBI Taxonomy" id="2952"/>
    <lineage>
        <taxon>Eukaryota</taxon>
        <taxon>Sar</taxon>
        <taxon>Alveolata</taxon>
        <taxon>Dinophyceae</taxon>
        <taxon>Suessiales</taxon>
        <taxon>Symbiodiniaceae</taxon>
        <taxon>Symbiodinium</taxon>
    </lineage>
</organism>